<reference evidence="1" key="1">
    <citation type="submission" date="2022-09" db="EMBL/GenBank/DDBJ databases">
        <title>Fusarium specimens isolated from Avocado Roots.</title>
        <authorList>
            <person name="Stajich J."/>
            <person name="Roper C."/>
            <person name="Heimlech-Rivalta G."/>
        </authorList>
    </citation>
    <scope>NUCLEOTIDE SEQUENCE</scope>
    <source>
        <strain evidence="1">CF00136</strain>
    </source>
</reference>
<dbReference type="AlphaFoldDB" id="A0A9W8RSS0"/>
<proteinExistence type="predicted"/>
<protein>
    <submittedName>
        <fullName evidence="1">Uncharacterized protein</fullName>
    </submittedName>
</protein>
<evidence type="ECO:0000313" key="1">
    <source>
        <dbReference type="EMBL" id="KAJ4251903.1"/>
    </source>
</evidence>
<accession>A0A9W8RSS0</accession>
<keyword evidence="2" id="KW-1185">Reference proteome</keyword>
<dbReference type="Proteomes" id="UP001152049">
    <property type="component" value="Unassembled WGS sequence"/>
</dbReference>
<name>A0A9W8RSS0_9HYPO</name>
<organism evidence="1 2">
    <name type="scientific">Fusarium torreyae</name>
    <dbReference type="NCBI Taxonomy" id="1237075"/>
    <lineage>
        <taxon>Eukaryota</taxon>
        <taxon>Fungi</taxon>
        <taxon>Dikarya</taxon>
        <taxon>Ascomycota</taxon>
        <taxon>Pezizomycotina</taxon>
        <taxon>Sordariomycetes</taxon>
        <taxon>Hypocreomycetidae</taxon>
        <taxon>Hypocreales</taxon>
        <taxon>Nectriaceae</taxon>
        <taxon>Fusarium</taxon>
    </lineage>
</organism>
<dbReference type="EMBL" id="JAOQAZ010000027">
    <property type="protein sequence ID" value="KAJ4251903.1"/>
    <property type="molecule type" value="Genomic_DNA"/>
</dbReference>
<comment type="caution">
    <text evidence="1">The sequence shown here is derived from an EMBL/GenBank/DDBJ whole genome shotgun (WGS) entry which is preliminary data.</text>
</comment>
<evidence type="ECO:0000313" key="2">
    <source>
        <dbReference type="Proteomes" id="UP001152049"/>
    </source>
</evidence>
<gene>
    <name evidence="1" type="ORF">NW762_011200</name>
</gene>
<sequence>MALSFDEICALREEIRKLRSENEDLRSGNLALKNLNNQLRNEIRNLRPRALSPTSSPQPVTVKDEADALLLPGRICTFDEAFKYSPHLPEDKKVCITLLKKPCFIDNSTFSVLGRVEAQRMVVELICQEEPLYAKFISDSGICDSCDFMFI</sequence>